<dbReference type="InterPro" id="IPR036736">
    <property type="entry name" value="ACP-like_sf"/>
</dbReference>
<evidence type="ECO:0000313" key="4">
    <source>
        <dbReference type="EMBL" id="CAG4882928.1"/>
    </source>
</evidence>
<dbReference type="Pfam" id="PF13193">
    <property type="entry name" value="AMP-binding_C"/>
    <property type="match status" value="1"/>
</dbReference>
<dbReference type="SUPFAM" id="SSF47336">
    <property type="entry name" value="ACP-like"/>
    <property type="match status" value="1"/>
</dbReference>
<keyword evidence="2" id="KW-0597">Phosphoprotein</keyword>
<dbReference type="Gene3D" id="3.30.300.30">
    <property type="match status" value="1"/>
</dbReference>
<dbReference type="Gene3D" id="2.30.38.10">
    <property type="entry name" value="Luciferase, Domain 3"/>
    <property type="match status" value="1"/>
</dbReference>
<dbReference type="FunFam" id="2.30.38.10:FF:000001">
    <property type="entry name" value="Non-ribosomal peptide synthetase PvdI"/>
    <property type="match status" value="1"/>
</dbReference>
<dbReference type="NCBIfam" id="TIGR01733">
    <property type="entry name" value="AA-adenyl-dom"/>
    <property type="match status" value="1"/>
</dbReference>
<dbReference type="EMBL" id="CAJQUM010000001">
    <property type="protein sequence ID" value="CAG4882928.1"/>
    <property type="molecule type" value="Genomic_DNA"/>
</dbReference>
<dbReference type="InterPro" id="IPR020459">
    <property type="entry name" value="AMP-binding"/>
</dbReference>
<protein>
    <submittedName>
        <fullName evidence="4">Phenylalanine racemase (ATP-hydrolyzing)</fullName>
        <ecNumber evidence="4">5.1.1.11</ecNumber>
    </submittedName>
</protein>
<dbReference type="InterPro" id="IPR045851">
    <property type="entry name" value="AMP-bd_C_sf"/>
</dbReference>
<reference evidence="4" key="1">
    <citation type="submission" date="2021-04" db="EMBL/GenBank/DDBJ databases">
        <authorList>
            <person name="Hornung B."/>
        </authorList>
    </citation>
    <scope>NUCLEOTIDE SEQUENCE</scope>
    <source>
        <strain evidence="4">G5G6</strain>
    </source>
</reference>
<evidence type="ECO:0000256" key="2">
    <source>
        <dbReference type="ARBA" id="ARBA00022553"/>
    </source>
</evidence>
<dbReference type="SMART" id="SM00823">
    <property type="entry name" value="PKS_PP"/>
    <property type="match status" value="1"/>
</dbReference>
<dbReference type="InterPro" id="IPR020806">
    <property type="entry name" value="PKS_PP-bd"/>
</dbReference>
<dbReference type="EC" id="5.1.1.11" evidence="4"/>
<dbReference type="GO" id="GO:0005737">
    <property type="term" value="C:cytoplasm"/>
    <property type="evidence" value="ECO:0007669"/>
    <property type="project" value="TreeGrafter"/>
</dbReference>
<proteinExistence type="predicted"/>
<evidence type="ECO:0000256" key="1">
    <source>
        <dbReference type="ARBA" id="ARBA00022450"/>
    </source>
</evidence>
<keyword evidence="4" id="KW-0413">Isomerase</keyword>
<keyword evidence="1" id="KW-0596">Phosphopantetheine</keyword>
<dbReference type="SUPFAM" id="SSF56801">
    <property type="entry name" value="Acetyl-CoA synthetase-like"/>
    <property type="match status" value="1"/>
</dbReference>
<feature type="domain" description="Carrier" evidence="3">
    <location>
        <begin position="532"/>
        <end position="607"/>
    </location>
</feature>
<dbReference type="InterPro" id="IPR000873">
    <property type="entry name" value="AMP-dep_synth/lig_dom"/>
</dbReference>
<dbReference type="FunFam" id="1.10.1200.10:FF:000016">
    <property type="entry name" value="Non-ribosomal peptide synthase"/>
    <property type="match status" value="1"/>
</dbReference>
<dbReference type="PRINTS" id="PR00154">
    <property type="entry name" value="AMPBINDING"/>
</dbReference>
<evidence type="ECO:0000259" key="3">
    <source>
        <dbReference type="PROSITE" id="PS50075"/>
    </source>
</evidence>
<organism evidence="4 5">
    <name type="scientific">Georgfuchsia toluolica</name>
    <dbReference type="NCBI Taxonomy" id="424218"/>
    <lineage>
        <taxon>Bacteria</taxon>
        <taxon>Pseudomonadati</taxon>
        <taxon>Pseudomonadota</taxon>
        <taxon>Betaproteobacteria</taxon>
        <taxon>Nitrosomonadales</taxon>
        <taxon>Sterolibacteriaceae</taxon>
        <taxon>Georgfuchsia</taxon>
    </lineage>
</organism>
<dbReference type="GO" id="GO:0043041">
    <property type="term" value="P:amino acid activation for nonribosomal peptide biosynthetic process"/>
    <property type="evidence" value="ECO:0007669"/>
    <property type="project" value="TreeGrafter"/>
</dbReference>
<dbReference type="FunFam" id="3.30.300.30:FF:000010">
    <property type="entry name" value="Enterobactin synthetase component F"/>
    <property type="match status" value="1"/>
</dbReference>
<dbReference type="Gene3D" id="3.40.50.980">
    <property type="match status" value="2"/>
</dbReference>
<dbReference type="Gene3D" id="3.40.50.1820">
    <property type="entry name" value="alpha/beta hydrolase"/>
    <property type="match status" value="1"/>
</dbReference>
<dbReference type="PROSITE" id="PS00455">
    <property type="entry name" value="AMP_BINDING"/>
    <property type="match status" value="1"/>
</dbReference>
<dbReference type="GO" id="GO:0044550">
    <property type="term" value="P:secondary metabolite biosynthetic process"/>
    <property type="evidence" value="ECO:0007669"/>
    <property type="project" value="UniProtKB-ARBA"/>
</dbReference>
<dbReference type="GO" id="GO:0031177">
    <property type="term" value="F:phosphopantetheine binding"/>
    <property type="evidence" value="ECO:0007669"/>
    <property type="project" value="InterPro"/>
</dbReference>
<name>A0A916J484_9PROT</name>
<dbReference type="FunFam" id="3.40.50.980:FF:000001">
    <property type="entry name" value="Non-ribosomal peptide synthetase"/>
    <property type="match status" value="1"/>
</dbReference>
<dbReference type="AlphaFoldDB" id="A0A916J484"/>
<gene>
    <name evidence="4" type="ORF">GTOL_10810</name>
</gene>
<sequence>MDTMATSDTVLSRAVEAADTTLPMPNVCVHELFEQQVARTPDAVAVVFGERQLSYRQLNERANQVAHYLRRRGVGPEVLVGVCLERSPEMVVGLLGVLKSGAAYVPLDPTYPPERLDFMARDAGLRLLLTERKSRHLFAESGAEAVCLDTDWQAIALESATNPVTTASPDNLAYVIYTSGSTGRPKGVAVTSRALVNLLESMGQAPGLSESDVLLSVTTLAFDIAALELYLPLIKGAKVMLASRDETRDGQRLMARLSSSGATVMQATPATWRMLIDSGWEGTPGLKVLCGGEALKRDLADQLLQLAGEVWNMYGPTETTVWSSIWRVEPGAGAISIGQPIANTQLWVLDDYFEPVPVGVVGELCIGGIGLARGYWKRPDLTAERFVPDRLSGIDGARLYRTGDWARWMPDGRLECLGRIDHQIKIRGFRIEPAEIETAIAKHPAVRASVVVARGDDAEKLLVAYLVADHPPADLSNQLRALIRAALPEYMVPSAFIMLDAFPLTANGKIDRQALPPWSGASRATPANDSVMPRTETERAIAAIWAEMLKLDSVGVDDDFFDLGGQSLMAMKLVSRIRDAFGVNLPLRNLFDHSTVAGLAEVVDGLVWLAQAPSHGTCDREEIDL</sequence>
<dbReference type="InterPro" id="IPR009081">
    <property type="entry name" value="PP-bd_ACP"/>
</dbReference>
<dbReference type="InterPro" id="IPR029058">
    <property type="entry name" value="AB_hydrolase_fold"/>
</dbReference>
<comment type="caution">
    <text evidence="4">The sequence shown here is derived from an EMBL/GenBank/DDBJ whole genome shotgun (WGS) entry which is preliminary data.</text>
</comment>
<dbReference type="GO" id="GO:0072330">
    <property type="term" value="P:monocarboxylic acid biosynthetic process"/>
    <property type="evidence" value="ECO:0007669"/>
    <property type="project" value="UniProtKB-ARBA"/>
</dbReference>
<dbReference type="PANTHER" id="PTHR45527">
    <property type="entry name" value="NONRIBOSOMAL PEPTIDE SYNTHETASE"/>
    <property type="match status" value="1"/>
</dbReference>
<dbReference type="PANTHER" id="PTHR45527:SF1">
    <property type="entry name" value="FATTY ACID SYNTHASE"/>
    <property type="match status" value="1"/>
</dbReference>
<dbReference type="Proteomes" id="UP000742786">
    <property type="component" value="Unassembled WGS sequence"/>
</dbReference>
<dbReference type="Pfam" id="PF00501">
    <property type="entry name" value="AMP-binding"/>
    <property type="match status" value="1"/>
</dbReference>
<dbReference type="CDD" id="cd12116">
    <property type="entry name" value="A_NRPS_Ta1_like"/>
    <property type="match status" value="1"/>
</dbReference>
<dbReference type="InterPro" id="IPR020845">
    <property type="entry name" value="AMP-binding_CS"/>
</dbReference>
<dbReference type="PROSITE" id="PS50075">
    <property type="entry name" value="CARRIER"/>
    <property type="match status" value="1"/>
</dbReference>
<dbReference type="InterPro" id="IPR025110">
    <property type="entry name" value="AMP-bd_C"/>
</dbReference>
<dbReference type="FunFam" id="3.40.50.12780:FF:000012">
    <property type="entry name" value="Non-ribosomal peptide synthetase"/>
    <property type="match status" value="1"/>
</dbReference>
<accession>A0A916J484</accession>
<dbReference type="Pfam" id="PF00550">
    <property type="entry name" value="PP-binding"/>
    <property type="match status" value="1"/>
</dbReference>
<evidence type="ECO:0000313" key="5">
    <source>
        <dbReference type="Proteomes" id="UP000742786"/>
    </source>
</evidence>
<dbReference type="InterPro" id="IPR010071">
    <property type="entry name" value="AA_adenyl_dom"/>
</dbReference>
<dbReference type="GO" id="GO:0047462">
    <property type="term" value="F:phenylalanine racemase (ATP-hydrolyzing) activity"/>
    <property type="evidence" value="ECO:0007669"/>
    <property type="project" value="UniProtKB-EC"/>
</dbReference>
<keyword evidence="5" id="KW-1185">Reference proteome</keyword>